<dbReference type="Pfam" id="PF02684">
    <property type="entry name" value="LpxB"/>
    <property type="match status" value="1"/>
</dbReference>
<dbReference type="Proteomes" id="UP000632858">
    <property type="component" value="Unassembled WGS sequence"/>
</dbReference>
<proteinExistence type="inferred from homology"/>
<comment type="pathway">
    <text evidence="11">Bacterial outer membrane biogenesis; LPS lipid A biosynthesis.</text>
</comment>
<evidence type="ECO:0000313" key="12">
    <source>
        <dbReference type="EMBL" id="GGF84055.1"/>
    </source>
</evidence>
<dbReference type="GO" id="GO:0016020">
    <property type="term" value="C:membrane"/>
    <property type="evidence" value="ECO:0007669"/>
    <property type="project" value="GOC"/>
</dbReference>
<keyword evidence="13" id="KW-1185">Reference proteome</keyword>
<keyword evidence="8 11" id="KW-0808">Transferase</keyword>
<sequence length="381" mass="41358">MKIAIVAGEASGDQLAAALMAALRARRPDVEFIGLGGPAMQAQGLRSWFDYGRLSVMGLVEVLKHLPDLLRLRRDLLARILAQNPDVVIGVDAPDFNLGLEKRCKAAGLRTVHFVSPSVWAWREQRAARIAESADRVLCLFPMEPPIYARYGVDAVFVGHPMADAVPLEPERAGARATLGLEADTRVLAILPGSRLSEIQRLLPVFLQAATRIRHGLPGIRFCIPAADARCRQAIDAQLAVAGIDDVQVLDGQARTAMIAADAVLLASGTAALEAMLCKRPMAVAYRISPLTYRIVKLLGLLKVERFSLPNALSGRDLVPELMQHDCTPERIADTLLPMLTRDTPDPALLAEYTRLHHLLRQDAAGRAADAVLERVGGTRP</sequence>
<dbReference type="CDD" id="cd01635">
    <property type="entry name" value="Glycosyltransferase_GTB-type"/>
    <property type="match status" value="1"/>
</dbReference>
<dbReference type="PANTHER" id="PTHR30372">
    <property type="entry name" value="LIPID-A-DISACCHARIDE SYNTHASE"/>
    <property type="match status" value="1"/>
</dbReference>
<comment type="caution">
    <text evidence="12">The sequence shown here is derived from an EMBL/GenBank/DDBJ whole genome shotgun (WGS) entry which is preliminary data.</text>
</comment>
<evidence type="ECO:0000256" key="8">
    <source>
        <dbReference type="ARBA" id="ARBA00022679"/>
    </source>
</evidence>
<gene>
    <name evidence="11 12" type="primary">lpxB</name>
    <name evidence="12" type="ORF">GCM10010960_02740</name>
</gene>
<keyword evidence="6 11" id="KW-0441">Lipid A biosynthesis</keyword>
<comment type="function">
    <text evidence="1 11">Condensation of UDP-2,3-diacylglucosamine and 2,3-diacylglucosamine-1-phosphate to form lipid A disaccharide, a precursor of lipid A, a phosphorylated glycolipid that anchors the lipopolysaccharide to the outer membrane of the cell.</text>
</comment>
<dbReference type="EC" id="2.4.1.182" evidence="3 11"/>
<dbReference type="RefSeq" id="WP_188446968.1">
    <property type="nucleotide sequence ID" value="NZ_BMFO01000001.1"/>
</dbReference>
<comment type="catalytic activity">
    <reaction evidence="10 11">
        <text>a lipid X + a UDP-2-N,3-O-bis[(3R)-3-hydroxyacyl]-alpha-D-glucosamine = a lipid A disaccharide + UDP + H(+)</text>
        <dbReference type="Rhea" id="RHEA:67828"/>
        <dbReference type="ChEBI" id="CHEBI:15378"/>
        <dbReference type="ChEBI" id="CHEBI:58223"/>
        <dbReference type="ChEBI" id="CHEBI:137748"/>
        <dbReference type="ChEBI" id="CHEBI:176338"/>
        <dbReference type="ChEBI" id="CHEBI:176343"/>
        <dbReference type="EC" id="2.4.1.182"/>
    </reaction>
</comment>
<evidence type="ECO:0000313" key="13">
    <source>
        <dbReference type="Proteomes" id="UP000632858"/>
    </source>
</evidence>
<dbReference type="InterPro" id="IPR003835">
    <property type="entry name" value="Glyco_trans_19"/>
</dbReference>
<comment type="similarity">
    <text evidence="2 11">Belongs to the LpxB family.</text>
</comment>
<name>A0A917FHS6_9GAMM</name>
<dbReference type="HAMAP" id="MF_00392">
    <property type="entry name" value="LpxB"/>
    <property type="match status" value="1"/>
</dbReference>
<dbReference type="GO" id="GO:0005543">
    <property type="term" value="F:phospholipid binding"/>
    <property type="evidence" value="ECO:0007669"/>
    <property type="project" value="TreeGrafter"/>
</dbReference>
<evidence type="ECO:0000256" key="1">
    <source>
        <dbReference type="ARBA" id="ARBA00002056"/>
    </source>
</evidence>
<evidence type="ECO:0000256" key="5">
    <source>
        <dbReference type="ARBA" id="ARBA00022516"/>
    </source>
</evidence>
<keyword evidence="9 11" id="KW-0443">Lipid metabolism</keyword>
<evidence type="ECO:0000256" key="9">
    <source>
        <dbReference type="ARBA" id="ARBA00023098"/>
    </source>
</evidence>
<dbReference type="PANTHER" id="PTHR30372:SF4">
    <property type="entry name" value="LIPID-A-DISACCHARIDE SYNTHASE, MITOCHONDRIAL-RELATED"/>
    <property type="match status" value="1"/>
</dbReference>
<dbReference type="EMBL" id="BMFO01000001">
    <property type="protein sequence ID" value="GGF84055.1"/>
    <property type="molecule type" value="Genomic_DNA"/>
</dbReference>
<reference evidence="12" key="1">
    <citation type="journal article" date="2014" name="Int. J. Syst. Evol. Microbiol.">
        <title>Complete genome sequence of Corynebacterium casei LMG S-19264T (=DSM 44701T), isolated from a smear-ripened cheese.</title>
        <authorList>
            <consortium name="US DOE Joint Genome Institute (JGI-PGF)"/>
            <person name="Walter F."/>
            <person name="Albersmeier A."/>
            <person name="Kalinowski J."/>
            <person name="Ruckert C."/>
        </authorList>
    </citation>
    <scope>NUCLEOTIDE SEQUENCE</scope>
    <source>
        <strain evidence="12">CGMCC 1.12726</strain>
    </source>
</reference>
<evidence type="ECO:0000256" key="6">
    <source>
        <dbReference type="ARBA" id="ARBA00022556"/>
    </source>
</evidence>
<dbReference type="SUPFAM" id="SSF53756">
    <property type="entry name" value="UDP-Glycosyltransferase/glycogen phosphorylase"/>
    <property type="match status" value="1"/>
</dbReference>
<evidence type="ECO:0000256" key="7">
    <source>
        <dbReference type="ARBA" id="ARBA00022676"/>
    </source>
</evidence>
<evidence type="ECO:0000256" key="11">
    <source>
        <dbReference type="HAMAP-Rule" id="MF_00392"/>
    </source>
</evidence>
<keyword evidence="5 11" id="KW-0444">Lipid biosynthesis</keyword>
<evidence type="ECO:0000256" key="10">
    <source>
        <dbReference type="ARBA" id="ARBA00048975"/>
    </source>
</evidence>
<evidence type="ECO:0000256" key="2">
    <source>
        <dbReference type="ARBA" id="ARBA00007868"/>
    </source>
</evidence>
<evidence type="ECO:0000256" key="4">
    <source>
        <dbReference type="ARBA" id="ARBA00020902"/>
    </source>
</evidence>
<dbReference type="NCBIfam" id="TIGR00215">
    <property type="entry name" value="lpxB"/>
    <property type="match status" value="1"/>
</dbReference>
<protein>
    <recommendedName>
        <fullName evidence="4 11">Lipid-A-disaccharide synthase</fullName>
        <ecNumber evidence="3 11">2.4.1.182</ecNumber>
    </recommendedName>
</protein>
<dbReference type="GO" id="GO:0008915">
    <property type="term" value="F:lipid-A-disaccharide synthase activity"/>
    <property type="evidence" value="ECO:0007669"/>
    <property type="project" value="UniProtKB-UniRule"/>
</dbReference>
<keyword evidence="7 11" id="KW-0328">Glycosyltransferase</keyword>
<accession>A0A917FHS6</accession>
<organism evidence="12 13">
    <name type="scientific">Arenimonas maotaiensis</name>
    <dbReference type="NCBI Taxonomy" id="1446479"/>
    <lineage>
        <taxon>Bacteria</taxon>
        <taxon>Pseudomonadati</taxon>
        <taxon>Pseudomonadota</taxon>
        <taxon>Gammaproteobacteria</taxon>
        <taxon>Lysobacterales</taxon>
        <taxon>Lysobacteraceae</taxon>
        <taxon>Arenimonas</taxon>
    </lineage>
</organism>
<dbReference type="Gene3D" id="3.40.50.2000">
    <property type="entry name" value="Glycogen Phosphorylase B"/>
    <property type="match status" value="2"/>
</dbReference>
<dbReference type="AlphaFoldDB" id="A0A917FHS6"/>
<evidence type="ECO:0000256" key="3">
    <source>
        <dbReference type="ARBA" id="ARBA00012687"/>
    </source>
</evidence>
<dbReference type="GO" id="GO:0009245">
    <property type="term" value="P:lipid A biosynthetic process"/>
    <property type="evidence" value="ECO:0007669"/>
    <property type="project" value="UniProtKB-UniRule"/>
</dbReference>
<reference evidence="12" key="2">
    <citation type="submission" date="2020-09" db="EMBL/GenBank/DDBJ databases">
        <authorList>
            <person name="Sun Q."/>
            <person name="Zhou Y."/>
        </authorList>
    </citation>
    <scope>NUCLEOTIDE SEQUENCE</scope>
    <source>
        <strain evidence="12">CGMCC 1.12726</strain>
    </source>
</reference>